<feature type="compositionally biased region" description="Basic and acidic residues" evidence="1">
    <location>
        <begin position="11"/>
        <end position="22"/>
    </location>
</feature>
<feature type="region of interest" description="Disordered" evidence="1">
    <location>
        <begin position="1"/>
        <end position="22"/>
    </location>
</feature>
<feature type="compositionally biased region" description="Basic and acidic residues" evidence="1">
    <location>
        <begin position="260"/>
        <end position="289"/>
    </location>
</feature>
<accession>A0A7S4JHA3</accession>
<proteinExistence type="predicted"/>
<gene>
    <name evidence="2" type="ORF">OAUR00152_LOCUS27898</name>
</gene>
<evidence type="ECO:0000256" key="1">
    <source>
        <dbReference type="SAM" id="MobiDB-lite"/>
    </source>
</evidence>
<organism evidence="2">
    <name type="scientific">Odontella aurita</name>
    <dbReference type="NCBI Taxonomy" id="265563"/>
    <lineage>
        <taxon>Eukaryota</taxon>
        <taxon>Sar</taxon>
        <taxon>Stramenopiles</taxon>
        <taxon>Ochrophyta</taxon>
        <taxon>Bacillariophyta</taxon>
        <taxon>Mediophyceae</taxon>
        <taxon>Biddulphiophycidae</taxon>
        <taxon>Eupodiscales</taxon>
        <taxon>Odontellaceae</taxon>
        <taxon>Odontella</taxon>
    </lineage>
</organism>
<dbReference type="AlphaFoldDB" id="A0A7S4JHA3"/>
<feature type="compositionally biased region" description="Basic residues" evidence="1">
    <location>
        <begin position="1"/>
        <end position="10"/>
    </location>
</feature>
<feature type="region of interest" description="Disordered" evidence="1">
    <location>
        <begin position="255"/>
        <end position="294"/>
    </location>
</feature>
<name>A0A7S4JHA3_9STRA</name>
<evidence type="ECO:0000313" key="2">
    <source>
        <dbReference type="EMBL" id="CAE2263517.1"/>
    </source>
</evidence>
<sequence length="324" mass="34518">MGKKSKRGGKEKKNLPGWHDKLPVATPENVAALPQVDHGWLCAVFGEKQGTPVLAIMDITNQVRGEGSTGRVMNLGPCPDPADEPDRISDALLATMMGPSQPTERDLPEYYRPRRPAWVLLQKELEAALGTVSDALGAVGIAVKLNTPEALAEGGEDAAEDSTGRTATWEIGLAVGATVENVSELPMEKDEVWKASMSMVEDANAGRKECFLAVENVTAESSKEHYPLGFGPCPAATVNPDGMVRCLFAAMLSPRGPGKSAKDDEKEAGDGEPAGDKGKNKGGENEGHSKARRPGRVIIDKFLEPWLEHLQSNFSSVGIAVELA</sequence>
<dbReference type="EMBL" id="HBKQ01040506">
    <property type="protein sequence ID" value="CAE2263517.1"/>
    <property type="molecule type" value="Transcribed_RNA"/>
</dbReference>
<reference evidence="2" key="1">
    <citation type="submission" date="2021-01" db="EMBL/GenBank/DDBJ databases">
        <authorList>
            <person name="Corre E."/>
            <person name="Pelletier E."/>
            <person name="Niang G."/>
            <person name="Scheremetjew M."/>
            <person name="Finn R."/>
            <person name="Kale V."/>
            <person name="Holt S."/>
            <person name="Cochrane G."/>
            <person name="Meng A."/>
            <person name="Brown T."/>
            <person name="Cohen L."/>
        </authorList>
    </citation>
    <scope>NUCLEOTIDE SEQUENCE</scope>
    <source>
        <strain evidence="2">Isolate 1302-5</strain>
    </source>
</reference>
<protein>
    <submittedName>
        <fullName evidence="2">Uncharacterized protein</fullName>
    </submittedName>
</protein>